<evidence type="ECO:0000256" key="2">
    <source>
        <dbReference type="SAM" id="SignalP"/>
    </source>
</evidence>
<dbReference type="SUPFAM" id="SSF49464">
    <property type="entry name" value="Carboxypeptidase regulatory domain-like"/>
    <property type="match status" value="1"/>
</dbReference>
<dbReference type="InterPro" id="IPR018247">
    <property type="entry name" value="EF_Hand_1_Ca_BS"/>
</dbReference>
<accession>A0ABV9KU53</accession>
<dbReference type="PROSITE" id="PS00018">
    <property type="entry name" value="EF_HAND_1"/>
    <property type="match status" value="1"/>
</dbReference>
<keyword evidence="1" id="KW-0998">Cell outer membrane</keyword>
<evidence type="ECO:0000259" key="3">
    <source>
        <dbReference type="Pfam" id="PF07715"/>
    </source>
</evidence>
<sequence length="1027" mass="113705">MKNTFIKKALLLISILAFAVNMNAQRELTVMGKITDENKEPLTGAIIVVKNQPGLGTSADVDGNYKIKAGTNDVLVFSFMGFETQEIAISGKSEINVVLKESTTTLEEVTVVGSGVQRKVSVVGAITSVETPLLKNSASASLSNSLAGNVAGIIAQQLSGEPGQSYSEFWIRGISTFGANASALVLVDGIERNFNEVNVEDIESFSVLKDASATAIYGNRGANGVVIITTKKGTAGKVNINAKLEYGITTPSRLPKYVDATTYANMANEARLSRGEEPKYTRSEIAIIGYGLDKDLYPNMDWQDELLNSTTTSSRAMLNISGGGTTARYYISGAYYNEDGLYKAAKMKNYDTNSNYKRYNFRSNIDVNITSSTVIELGVSGWIATQNSPGNESSGEIYNSFATLTPVTVPKLYSNGLFPTYGAGNQTNPYVLLNEKGYKQTWNNKIETNLALRQDLSFLTKGLNFYARFSYDAYNENHVSRLKSPTLYRATQRDAKGNLVLTKIQDESPLTQSTSSWGDRRYYGEMNLNYENTFGEDHRVGGLLLYYQQDYGRNDAGEDVFKAVPQRNVAFSGRTTYSYLDRYFFEFNFGYTGSENFEKGKRFGFFPAIAGGWLISNEPLIANNLKWLTKLKARYSYGQVGNDKLSGDTRFPYITIVNGTGGYSFGETGQTGMNGVQISTIGTPYLTWETAVKHNIGIDADFFNKLSFSVDFFKDTRRNIFKKREHIPGTTGLTDSQVPWANVGKMENKGFDGTMAFTDKIGKVSYTIRGNVTYTNTNVLEYDEPANELPYKMTQGYRLNQTRGLEALGLFKDENDIINSPTHTFGPVKPGDIKYKDVNGDGKIDDDDIVPIGYTTTPGLIYGMGLSLEWNGFDFNVLFQGAGNSDFFVGGSGVYPFADGEVGNILKVASNPYDRWISREISGTADTENPNAVFPRLTYGNSTNNNRASTFWLRNARYLRLKNLTFGYTIPQKISRKLLMDNARIYFLGNNLCVWDEFGWWDPEQASGNGAVYPIQKNFTIGLTVNF</sequence>
<comment type="caution">
    <text evidence="4">The sequence shown here is derived from an EMBL/GenBank/DDBJ whole genome shotgun (WGS) entry which is preliminary data.</text>
</comment>
<dbReference type="Pfam" id="PF07715">
    <property type="entry name" value="Plug"/>
    <property type="match status" value="1"/>
</dbReference>
<dbReference type="NCBIfam" id="TIGR04056">
    <property type="entry name" value="OMP_RagA_SusC"/>
    <property type="match status" value="1"/>
</dbReference>
<organism evidence="4 5">
    <name type="scientific">Dysgonomonas termitidis</name>
    <dbReference type="NCBI Taxonomy" id="1516126"/>
    <lineage>
        <taxon>Bacteria</taxon>
        <taxon>Pseudomonadati</taxon>
        <taxon>Bacteroidota</taxon>
        <taxon>Bacteroidia</taxon>
        <taxon>Bacteroidales</taxon>
        <taxon>Dysgonomonadaceae</taxon>
        <taxon>Dysgonomonas</taxon>
    </lineage>
</organism>
<dbReference type="InterPro" id="IPR037066">
    <property type="entry name" value="Plug_dom_sf"/>
</dbReference>
<dbReference type="RefSeq" id="WP_379995278.1">
    <property type="nucleotide sequence ID" value="NZ_JBHSGN010000062.1"/>
</dbReference>
<dbReference type="InterPro" id="IPR012910">
    <property type="entry name" value="Plug_dom"/>
</dbReference>
<evidence type="ECO:0000256" key="1">
    <source>
        <dbReference type="PROSITE-ProRule" id="PRU01360"/>
    </source>
</evidence>
<feature type="domain" description="TonB-dependent receptor plug" evidence="3">
    <location>
        <begin position="120"/>
        <end position="225"/>
    </location>
</feature>
<dbReference type="Pfam" id="PF13715">
    <property type="entry name" value="CarbopepD_reg_2"/>
    <property type="match status" value="1"/>
</dbReference>
<dbReference type="InterPro" id="IPR023997">
    <property type="entry name" value="TonB-dep_OMP_SusC/RagA_CS"/>
</dbReference>
<dbReference type="NCBIfam" id="TIGR04057">
    <property type="entry name" value="SusC_RagA_signa"/>
    <property type="match status" value="1"/>
</dbReference>
<feature type="chain" id="PRO_5046517227" evidence="2">
    <location>
        <begin position="20"/>
        <end position="1027"/>
    </location>
</feature>
<dbReference type="SUPFAM" id="SSF56935">
    <property type="entry name" value="Porins"/>
    <property type="match status" value="1"/>
</dbReference>
<dbReference type="EMBL" id="JBHSGN010000062">
    <property type="protein sequence ID" value="MFC4673725.1"/>
    <property type="molecule type" value="Genomic_DNA"/>
</dbReference>
<feature type="signal peptide" evidence="2">
    <location>
        <begin position="1"/>
        <end position="19"/>
    </location>
</feature>
<evidence type="ECO:0000313" key="5">
    <source>
        <dbReference type="Proteomes" id="UP001596023"/>
    </source>
</evidence>
<keyword evidence="1" id="KW-1134">Transmembrane beta strand</keyword>
<dbReference type="Gene3D" id="2.170.130.10">
    <property type="entry name" value="TonB-dependent receptor, plug domain"/>
    <property type="match status" value="1"/>
</dbReference>
<keyword evidence="2" id="KW-0732">Signal</keyword>
<name>A0ABV9KU53_9BACT</name>
<comment type="subcellular location">
    <subcellularLocation>
        <location evidence="1">Cell outer membrane</location>
        <topology evidence="1">Multi-pass membrane protein</topology>
    </subcellularLocation>
</comment>
<dbReference type="InterPro" id="IPR039426">
    <property type="entry name" value="TonB-dep_rcpt-like"/>
</dbReference>
<keyword evidence="1" id="KW-0472">Membrane</keyword>
<gene>
    <name evidence="4" type="ORF">ACFO6W_08490</name>
</gene>
<dbReference type="PROSITE" id="PS52016">
    <property type="entry name" value="TONB_DEPENDENT_REC_3"/>
    <property type="match status" value="1"/>
</dbReference>
<dbReference type="InterPro" id="IPR008969">
    <property type="entry name" value="CarboxyPept-like_regulatory"/>
</dbReference>
<dbReference type="Proteomes" id="UP001596023">
    <property type="component" value="Unassembled WGS sequence"/>
</dbReference>
<dbReference type="InterPro" id="IPR023996">
    <property type="entry name" value="TonB-dep_OMP_SusC/RagA"/>
</dbReference>
<keyword evidence="5" id="KW-1185">Reference proteome</keyword>
<proteinExistence type="inferred from homology"/>
<protein>
    <submittedName>
        <fullName evidence="4">SusC/RagA family TonB-linked outer membrane protein</fullName>
    </submittedName>
</protein>
<reference evidence="5" key="1">
    <citation type="journal article" date="2019" name="Int. J. Syst. Evol. Microbiol.">
        <title>The Global Catalogue of Microorganisms (GCM) 10K type strain sequencing project: providing services to taxonomists for standard genome sequencing and annotation.</title>
        <authorList>
            <consortium name="The Broad Institute Genomics Platform"/>
            <consortium name="The Broad Institute Genome Sequencing Center for Infectious Disease"/>
            <person name="Wu L."/>
            <person name="Ma J."/>
        </authorList>
    </citation>
    <scope>NUCLEOTIDE SEQUENCE [LARGE SCALE GENOMIC DNA]</scope>
    <source>
        <strain evidence="5">CCUG 66188</strain>
    </source>
</reference>
<evidence type="ECO:0000313" key="4">
    <source>
        <dbReference type="EMBL" id="MFC4673725.1"/>
    </source>
</evidence>
<comment type="similarity">
    <text evidence="1">Belongs to the TonB-dependent receptor family.</text>
</comment>
<keyword evidence="1" id="KW-0813">Transport</keyword>
<keyword evidence="1" id="KW-0812">Transmembrane</keyword>